<proteinExistence type="inferred from homology"/>
<sequence length="448" mass="50147">MYSTIVVCLCFCALTPLSALPVGCTYDSSQILYTCSARSWSLPLAYADFDSVEPQRIVLEELSGTIAANTFSGFTSINTGNFDSKYVPSLYMICYANSDIILDSAAFTDFSFIDEVKIIDCGLLSIPSDVFSGFGDVNLFHITGGSITNMHPDGFKGLNVKKMAQYSDPLGEFAIINSQVVGSTMATGALFNLLEVERVRLERAHLMVLQADMFSALKKLKYISLNDNIMTKLEGNMFTGLDALSHVDLYGISWFCTCGYLWFLEYSKENNITIGGDIVCQDPADYLNKRATTYYQSTCVEYIVCDGQIGIAMGESCMTLVHMLTYGFTLIVCILSCVAFGLTVHSYRKAKAAGLLEKNEEPRQGRKLSGSTWNKIDDDGSKRKSGRDPNRRRDENQSERRQDRRTREPSDRNDDRRAREPSDRSERRVSQNILRSPRSDPSIHNFDF</sequence>
<dbReference type="Proteomes" id="UP000683360">
    <property type="component" value="Unassembled WGS sequence"/>
</dbReference>
<dbReference type="InterPro" id="IPR051963">
    <property type="entry name" value="Adhesion_GPCR_A"/>
</dbReference>
<feature type="chain" id="PRO_5035778500" evidence="5">
    <location>
        <begin position="20"/>
        <end position="448"/>
    </location>
</feature>
<evidence type="ECO:0000256" key="1">
    <source>
        <dbReference type="ARBA" id="ARBA00007343"/>
    </source>
</evidence>
<evidence type="ECO:0000256" key="3">
    <source>
        <dbReference type="SAM" id="MobiDB-lite"/>
    </source>
</evidence>
<accession>A0A8S3TFW6</accession>
<feature type="region of interest" description="Disordered" evidence="3">
    <location>
        <begin position="358"/>
        <end position="448"/>
    </location>
</feature>
<keyword evidence="2" id="KW-0675">Receptor</keyword>
<dbReference type="GO" id="GO:0005886">
    <property type="term" value="C:plasma membrane"/>
    <property type="evidence" value="ECO:0007669"/>
    <property type="project" value="TreeGrafter"/>
</dbReference>
<evidence type="ECO:0000313" key="6">
    <source>
        <dbReference type="EMBL" id="CAG2230449.1"/>
    </source>
</evidence>
<dbReference type="PANTHER" id="PTHR45930:SF3">
    <property type="entry name" value="ADHESION G PROTEIN-COUPLED RECEPTOR A1"/>
    <property type="match status" value="1"/>
</dbReference>
<dbReference type="InterPro" id="IPR032675">
    <property type="entry name" value="LRR_dom_sf"/>
</dbReference>
<comment type="caution">
    <text evidence="6">The sequence shown here is derived from an EMBL/GenBank/DDBJ whole genome shotgun (WGS) entry which is preliminary data.</text>
</comment>
<feature type="transmembrane region" description="Helical" evidence="4">
    <location>
        <begin position="323"/>
        <end position="344"/>
    </location>
</feature>
<feature type="signal peptide" evidence="5">
    <location>
        <begin position="1"/>
        <end position="19"/>
    </location>
</feature>
<evidence type="ECO:0000256" key="2">
    <source>
        <dbReference type="ARBA" id="ARBA00023170"/>
    </source>
</evidence>
<evidence type="ECO:0000256" key="4">
    <source>
        <dbReference type="SAM" id="Phobius"/>
    </source>
</evidence>
<dbReference type="OrthoDB" id="6066926at2759"/>
<dbReference type="GO" id="GO:0098978">
    <property type="term" value="C:glutamatergic synapse"/>
    <property type="evidence" value="ECO:0007669"/>
    <property type="project" value="TreeGrafter"/>
</dbReference>
<keyword evidence="4" id="KW-0472">Membrane</keyword>
<dbReference type="EMBL" id="CAJPWZ010002069">
    <property type="protein sequence ID" value="CAG2230449.1"/>
    <property type="molecule type" value="Genomic_DNA"/>
</dbReference>
<gene>
    <name evidence="6" type="ORF">MEDL_43302</name>
</gene>
<keyword evidence="4" id="KW-0812">Transmembrane</keyword>
<dbReference type="InterPro" id="IPR001611">
    <property type="entry name" value="Leu-rich_rpt"/>
</dbReference>
<evidence type="ECO:0000313" key="7">
    <source>
        <dbReference type="Proteomes" id="UP000683360"/>
    </source>
</evidence>
<keyword evidence="4" id="KW-1133">Transmembrane helix</keyword>
<reference evidence="6" key="1">
    <citation type="submission" date="2021-03" db="EMBL/GenBank/DDBJ databases">
        <authorList>
            <person name="Bekaert M."/>
        </authorList>
    </citation>
    <scope>NUCLEOTIDE SEQUENCE</scope>
</reference>
<dbReference type="GO" id="GO:0007166">
    <property type="term" value="P:cell surface receptor signaling pathway"/>
    <property type="evidence" value="ECO:0007669"/>
    <property type="project" value="TreeGrafter"/>
</dbReference>
<name>A0A8S3TFW6_MYTED</name>
<feature type="compositionally biased region" description="Basic and acidic residues" evidence="3">
    <location>
        <begin position="375"/>
        <end position="429"/>
    </location>
</feature>
<dbReference type="AlphaFoldDB" id="A0A8S3TFW6"/>
<keyword evidence="7" id="KW-1185">Reference proteome</keyword>
<dbReference type="SUPFAM" id="SSF52058">
    <property type="entry name" value="L domain-like"/>
    <property type="match status" value="1"/>
</dbReference>
<keyword evidence="5" id="KW-0732">Signal</keyword>
<comment type="similarity">
    <text evidence="1">Belongs to the G-protein coupled receptor 2 family. Adhesion G-protein coupled receptor (ADGR) subfamily.</text>
</comment>
<dbReference type="Gene3D" id="3.80.10.10">
    <property type="entry name" value="Ribonuclease Inhibitor"/>
    <property type="match status" value="1"/>
</dbReference>
<evidence type="ECO:0000256" key="5">
    <source>
        <dbReference type="SAM" id="SignalP"/>
    </source>
</evidence>
<protein>
    <submittedName>
        <fullName evidence="6">Uncharacterized protein</fullName>
    </submittedName>
</protein>
<dbReference type="PANTHER" id="PTHR45930">
    <property type="entry name" value="G-PROTEIN COUPLED RECEPTOR 124-LIKE PROTEIN"/>
    <property type="match status" value="1"/>
</dbReference>
<organism evidence="6 7">
    <name type="scientific">Mytilus edulis</name>
    <name type="common">Blue mussel</name>
    <dbReference type="NCBI Taxonomy" id="6550"/>
    <lineage>
        <taxon>Eukaryota</taxon>
        <taxon>Metazoa</taxon>
        <taxon>Spiralia</taxon>
        <taxon>Lophotrochozoa</taxon>
        <taxon>Mollusca</taxon>
        <taxon>Bivalvia</taxon>
        <taxon>Autobranchia</taxon>
        <taxon>Pteriomorphia</taxon>
        <taxon>Mytilida</taxon>
        <taxon>Mytiloidea</taxon>
        <taxon>Mytilidae</taxon>
        <taxon>Mytilinae</taxon>
        <taxon>Mytilus</taxon>
    </lineage>
</organism>
<dbReference type="Pfam" id="PF13855">
    <property type="entry name" value="LRR_8"/>
    <property type="match status" value="1"/>
</dbReference>
<dbReference type="GO" id="GO:0014069">
    <property type="term" value="C:postsynaptic density"/>
    <property type="evidence" value="ECO:0007669"/>
    <property type="project" value="TreeGrafter"/>
</dbReference>